<feature type="transmembrane region" description="Helical" evidence="1">
    <location>
        <begin position="90"/>
        <end position="112"/>
    </location>
</feature>
<dbReference type="KEGG" id="vsp:VS_II1099"/>
<name>B7VS79_VIBA3</name>
<evidence type="ECO:0000313" key="3">
    <source>
        <dbReference type="Proteomes" id="UP000009100"/>
    </source>
</evidence>
<organism evidence="2 3">
    <name type="scientific">Vibrio atlanticus (strain LGP32)</name>
    <name type="common">Vibrio splendidus (strain Mel32)</name>
    <dbReference type="NCBI Taxonomy" id="575788"/>
    <lineage>
        <taxon>Bacteria</taxon>
        <taxon>Pseudomonadati</taxon>
        <taxon>Pseudomonadota</taxon>
        <taxon>Gammaproteobacteria</taxon>
        <taxon>Vibrionales</taxon>
        <taxon>Vibrionaceae</taxon>
        <taxon>Vibrio</taxon>
    </lineage>
</organism>
<dbReference type="Proteomes" id="UP000009100">
    <property type="component" value="Chromosome 2"/>
</dbReference>
<dbReference type="eggNOG" id="ENOG50306Q7">
    <property type="taxonomic scope" value="Bacteria"/>
</dbReference>
<evidence type="ECO:0000256" key="1">
    <source>
        <dbReference type="SAM" id="Phobius"/>
    </source>
</evidence>
<keyword evidence="1" id="KW-1133">Transmembrane helix</keyword>
<feature type="transmembrane region" description="Helical" evidence="1">
    <location>
        <begin position="56"/>
        <end position="78"/>
    </location>
</feature>
<feature type="transmembrane region" description="Helical" evidence="1">
    <location>
        <begin position="12"/>
        <end position="36"/>
    </location>
</feature>
<keyword evidence="1" id="KW-0472">Membrane</keyword>
<protein>
    <recommendedName>
        <fullName evidence="4">DUF2079 domain-containing protein</fullName>
    </recommendedName>
</protein>
<dbReference type="HOGENOM" id="CLU_1748922_0_0_6"/>
<accession>B7VS79</accession>
<keyword evidence="1" id="KW-0812">Transmembrane</keyword>
<gene>
    <name evidence="2" type="ordered locus">VS_II1099</name>
</gene>
<dbReference type="EMBL" id="FM954973">
    <property type="protein sequence ID" value="CAV26993.1"/>
    <property type="molecule type" value="Genomic_DNA"/>
</dbReference>
<sequence length="148" mass="16628">MNLKSAVDKIKRVYKIAAGTLLFAIITVGSLYMGWVNIVKLGQPIGDVETYSRFDLALIPMGAMMFIVLIISIFYVITEERWEDRYSTKLPLYSLGFAALAILLTLATPYIYESKYEKAGLQECTGTPVGYMPFFGKKFAVEPSLCRK</sequence>
<evidence type="ECO:0000313" key="2">
    <source>
        <dbReference type="EMBL" id="CAV26993.1"/>
    </source>
</evidence>
<reference evidence="2 3" key="1">
    <citation type="submission" date="2009-02" db="EMBL/GenBank/DDBJ databases">
        <title>Vibrio splendidus str. LGP32 complete genome.</title>
        <authorList>
            <person name="Mazel D."/>
            <person name="Le Roux F."/>
        </authorList>
    </citation>
    <scope>NUCLEOTIDE SEQUENCE [LARGE SCALE GENOMIC DNA]</scope>
    <source>
        <strain evidence="2 3">LGP32</strain>
    </source>
</reference>
<proteinExistence type="predicted"/>
<evidence type="ECO:0008006" key="4">
    <source>
        <dbReference type="Google" id="ProtNLM"/>
    </source>
</evidence>
<dbReference type="AlphaFoldDB" id="B7VS79"/>